<dbReference type="InterPro" id="IPR039425">
    <property type="entry name" value="RNA_pol_sigma-70-like"/>
</dbReference>
<feature type="compositionally biased region" description="Low complexity" evidence="5">
    <location>
        <begin position="267"/>
        <end position="282"/>
    </location>
</feature>
<dbReference type="PANTHER" id="PTHR43133:SF8">
    <property type="entry name" value="RNA POLYMERASE SIGMA FACTOR HI_1459-RELATED"/>
    <property type="match status" value="1"/>
</dbReference>
<name>A0A7W7W434_9ACTN</name>
<evidence type="ECO:0000256" key="4">
    <source>
        <dbReference type="ARBA" id="ARBA00023163"/>
    </source>
</evidence>
<dbReference type="InterPro" id="IPR007627">
    <property type="entry name" value="RNA_pol_sigma70_r2"/>
</dbReference>
<evidence type="ECO:0000313" key="8">
    <source>
        <dbReference type="Proteomes" id="UP000523007"/>
    </source>
</evidence>
<keyword evidence="7" id="KW-0240">DNA-directed RNA polymerase</keyword>
<dbReference type="AlphaFoldDB" id="A0A7W7W434"/>
<keyword evidence="3" id="KW-0238">DNA-binding</keyword>
<dbReference type="Pfam" id="PF04542">
    <property type="entry name" value="Sigma70_r2"/>
    <property type="match status" value="1"/>
</dbReference>
<evidence type="ECO:0000256" key="5">
    <source>
        <dbReference type="SAM" id="MobiDB-lite"/>
    </source>
</evidence>
<feature type="domain" description="RNA polymerase sigma-70 region 2" evidence="6">
    <location>
        <begin position="31"/>
        <end position="90"/>
    </location>
</feature>
<dbReference type="RefSeq" id="WP_184581246.1">
    <property type="nucleotide sequence ID" value="NZ_JACHJT010000001.1"/>
</dbReference>
<dbReference type="Gene3D" id="1.10.1740.10">
    <property type="match status" value="1"/>
</dbReference>
<dbReference type="EMBL" id="JACHJT010000001">
    <property type="protein sequence ID" value="MBB4933672.1"/>
    <property type="molecule type" value="Genomic_DNA"/>
</dbReference>
<keyword evidence="8" id="KW-1185">Reference proteome</keyword>
<feature type="compositionally biased region" description="Basic and acidic residues" evidence="5">
    <location>
        <begin position="235"/>
        <end position="252"/>
    </location>
</feature>
<keyword evidence="1" id="KW-0805">Transcription regulation</keyword>
<accession>A0A7W7W434</accession>
<feature type="region of interest" description="Disordered" evidence="5">
    <location>
        <begin position="348"/>
        <end position="486"/>
    </location>
</feature>
<dbReference type="GO" id="GO:0006352">
    <property type="term" value="P:DNA-templated transcription initiation"/>
    <property type="evidence" value="ECO:0007669"/>
    <property type="project" value="InterPro"/>
</dbReference>
<dbReference type="GO" id="GO:0016987">
    <property type="term" value="F:sigma factor activity"/>
    <property type="evidence" value="ECO:0007669"/>
    <property type="project" value="UniProtKB-KW"/>
</dbReference>
<dbReference type="GO" id="GO:0000428">
    <property type="term" value="C:DNA-directed RNA polymerase complex"/>
    <property type="evidence" value="ECO:0007669"/>
    <property type="project" value="UniProtKB-KW"/>
</dbReference>
<feature type="compositionally biased region" description="Acidic residues" evidence="5">
    <location>
        <begin position="440"/>
        <end position="467"/>
    </location>
</feature>
<keyword evidence="4" id="KW-0804">Transcription</keyword>
<proteinExistence type="predicted"/>
<protein>
    <submittedName>
        <fullName evidence="7">DNA-directed RNA polymerase specialized sigma24 family protein</fullName>
    </submittedName>
</protein>
<feature type="compositionally biased region" description="Polar residues" evidence="5">
    <location>
        <begin position="354"/>
        <end position="365"/>
    </location>
</feature>
<keyword evidence="2" id="KW-0731">Sigma factor</keyword>
<organism evidence="7 8">
    <name type="scientific">Lipingzhangella halophila</name>
    <dbReference type="NCBI Taxonomy" id="1783352"/>
    <lineage>
        <taxon>Bacteria</taxon>
        <taxon>Bacillati</taxon>
        <taxon>Actinomycetota</taxon>
        <taxon>Actinomycetes</taxon>
        <taxon>Streptosporangiales</taxon>
        <taxon>Nocardiopsidaceae</taxon>
        <taxon>Lipingzhangella</taxon>
    </lineage>
</organism>
<sequence>MATDPDGGPQPARAGAGLVAQLRQGEGYERLYNAYASQLYRYCWSLVGTDVASEAVYEAVLAAVQLLDQLDDHSDLRTWLFALARSACQRRGFSSETPYAQLATEPAERPVVEMALRLPPSHSELLELYLRHNLAPSQIARIHGLDPEITSELCRAAVRRAANVCAEFPEDDTGVDHHIRADHSSVSEVLALLEPPAPPEELRERTIHACADPAMAEERARIGATMTPMGADGFPLHRDRSELPGEGHDHELTSTAPTASADGGEETAIAASAPATAADAPTGTGGTTESEQASGPTQADGTQSRKGGRRRGHHRARRYRWPVSATSGLATVGVALALWGAALLAAGDPEETNSSDPPNYANQQPAAEGTGNPSTPPGDAPPEGGANSAPPGQEGDAGNAPGEPGRENASSPDPDNSASAAPDASAQEPSESPDAAAGEEPGEADAAGSEDESSDDDSEDAESEDDSEAAKGPISRLFDGLLNPDG</sequence>
<feature type="region of interest" description="Disordered" evidence="5">
    <location>
        <begin position="226"/>
        <end position="319"/>
    </location>
</feature>
<evidence type="ECO:0000256" key="3">
    <source>
        <dbReference type="ARBA" id="ARBA00023125"/>
    </source>
</evidence>
<dbReference type="GO" id="GO:0003677">
    <property type="term" value="F:DNA binding"/>
    <property type="evidence" value="ECO:0007669"/>
    <property type="project" value="UniProtKB-KW"/>
</dbReference>
<dbReference type="SUPFAM" id="SSF88946">
    <property type="entry name" value="Sigma2 domain of RNA polymerase sigma factors"/>
    <property type="match status" value="1"/>
</dbReference>
<dbReference type="Proteomes" id="UP000523007">
    <property type="component" value="Unassembled WGS sequence"/>
</dbReference>
<feature type="compositionally biased region" description="Basic residues" evidence="5">
    <location>
        <begin position="306"/>
        <end position="319"/>
    </location>
</feature>
<dbReference type="InterPro" id="IPR013325">
    <property type="entry name" value="RNA_pol_sigma_r2"/>
</dbReference>
<reference evidence="7 8" key="1">
    <citation type="submission" date="2020-08" db="EMBL/GenBank/DDBJ databases">
        <title>Sequencing the genomes of 1000 actinobacteria strains.</title>
        <authorList>
            <person name="Klenk H.-P."/>
        </authorList>
    </citation>
    <scope>NUCLEOTIDE SEQUENCE [LARGE SCALE GENOMIC DNA]</scope>
    <source>
        <strain evidence="7 8">DSM 102030</strain>
    </source>
</reference>
<comment type="caution">
    <text evidence="7">The sequence shown here is derived from an EMBL/GenBank/DDBJ whole genome shotgun (WGS) entry which is preliminary data.</text>
</comment>
<feature type="compositionally biased region" description="Polar residues" evidence="5">
    <location>
        <begin position="289"/>
        <end position="304"/>
    </location>
</feature>
<dbReference type="PANTHER" id="PTHR43133">
    <property type="entry name" value="RNA POLYMERASE ECF-TYPE SIGMA FACTO"/>
    <property type="match status" value="1"/>
</dbReference>
<feature type="compositionally biased region" description="Low complexity" evidence="5">
    <location>
        <begin position="408"/>
        <end position="439"/>
    </location>
</feature>
<evidence type="ECO:0000313" key="7">
    <source>
        <dbReference type="EMBL" id="MBB4933672.1"/>
    </source>
</evidence>
<gene>
    <name evidence="7" type="ORF">F4561_004492</name>
</gene>
<evidence type="ECO:0000259" key="6">
    <source>
        <dbReference type="Pfam" id="PF04542"/>
    </source>
</evidence>
<evidence type="ECO:0000256" key="1">
    <source>
        <dbReference type="ARBA" id="ARBA00023015"/>
    </source>
</evidence>
<evidence type="ECO:0000256" key="2">
    <source>
        <dbReference type="ARBA" id="ARBA00023082"/>
    </source>
</evidence>